<proteinExistence type="inferred from homology"/>
<dbReference type="Pfam" id="PF02737">
    <property type="entry name" value="3HCDH_N"/>
    <property type="match status" value="1"/>
</dbReference>
<reference evidence="7" key="1">
    <citation type="submission" date="2011-12" db="EMBL/GenBank/DDBJ databases">
        <title>Complete genome sequence of Streptomyces cattleya strain DSM 46488.</title>
        <authorList>
            <person name="Ou H.-Y."/>
            <person name="Li P."/>
            <person name="Zhao C."/>
            <person name="O'Hagan D."/>
            <person name="Deng Z."/>
        </authorList>
    </citation>
    <scope>NUCLEOTIDE SEQUENCE [LARGE SCALE GENOMIC DNA]</scope>
    <source>
        <strain evidence="7">ATCC 35852 / DSM 46488 / JCM 4925 / NBRC 14057 / NRRL 8057</strain>
        <plasmid evidence="7">Plasmid pSCATT</plasmid>
    </source>
</reference>
<accession>G8XDU4</accession>
<evidence type="ECO:0000313" key="6">
    <source>
        <dbReference type="EMBL" id="AEW99179.1"/>
    </source>
</evidence>
<evidence type="ECO:0000259" key="4">
    <source>
        <dbReference type="Pfam" id="PF00725"/>
    </source>
</evidence>
<dbReference type="InterPro" id="IPR006180">
    <property type="entry name" value="3-OHacyl-CoA_DH_CS"/>
</dbReference>
<comment type="pathway">
    <text evidence="1">Lipid metabolism; butanoate metabolism.</text>
</comment>
<gene>
    <name evidence="6" type="ordered locus">SCATT_p09860</name>
</gene>
<dbReference type="GO" id="GO:0006631">
    <property type="term" value="P:fatty acid metabolic process"/>
    <property type="evidence" value="ECO:0007669"/>
    <property type="project" value="InterPro"/>
</dbReference>
<dbReference type="PANTHER" id="PTHR48075:SF5">
    <property type="entry name" value="3-HYDROXYBUTYRYL-COA DEHYDROGENASE"/>
    <property type="match status" value="1"/>
</dbReference>
<dbReference type="AlphaFoldDB" id="G8XDU4"/>
<feature type="domain" description="3-hydroxyacyl-CoA dehydrogenase C-terminal" evidence="4">
    <location>
        <begin position="164"/>
        <end position="231"/>
    </location>
</feature>
<organism evidence="6 7">
    <name type="scientific">Streptantibioticus cattleyicolor (strain ATCC 35852 / DSM 46488 / JCM 4925 / NBRC 14057 / NRRL 8057)</name>
    <name type="common">Streptomyces cattleya</name>
    <dbReference type="NCBI Taxonomy" id="1003195"/>
    <lineage>
        <taxon>Bacteria</taxon>
        <taxon>Bacillati</taxon>
        <taxon>Actinomycetota</taxon>
        <taxon>Actinomycetes</taxon>
        <taxon>Kitasatosporales</taxon>
        <taxon>Streptomycetaceae</taxon>
        <taxon>Streptantibioticus</taxon>
    </lineage>
</organism>
<dbReference type="PROSITE" id="PS00067">
    <property type="entry name" value="3HCDH"/>
    <property type="match status" value="1"/>
</dbReference>
<dbReference type="HOGENOM" id="CLU_009834_0_1_11"/>
<keyword evidence="7" id="KW-1185">Reference proteome</keyword>
<evidence type="ECO:0000256" key="1">
    <source>
        <dbReference type="ARBA" id="ARBA00005086"/>
    </source>
</evidence>
<dbReference type="SUPFAM" id="SSF48179">
    <property type="entry name" value="6-phosphogluconate dehydrogenase C-terminal domain-like"/>
    <property type="match status" value="1"/>
</dbReference>
<protein>
    <submittedName>
        <fullName evidence="6">3-hydroxyacyl-CoA dehydrogenase</fullName>
    </submittedName>
</protein>
<dbReference type="GO" id="GO:0016616">
    <property type="term" value="F:oxidoreductase activity, acting on the CH-OH group of donors, NAD or NADP as acceptor"/>
    <property type="evidence" value="ECO:0007669"/>
    <property type="project" value="InterPro"/>
</dbReference>
<dbReference type="EMBL" id="CP003229">
    <property type="protein sequence ID" value="AEW99179.1"/>
    <property type="molecule type" value="Genomic_DNA"/>
</dbReference>
<keyword evidence="3" id="KW-0560">Oxidoreductase</keyword>
<evidence type="ECO:0000313" key="7">
    <source>
        <dbReference type="Proteomes" id="UP000007842"/>
    </source>
</evidence>
<sequence>MMLAHGLRVTVSDPQPDVESRVRRALPLIAPALRALGLPVEDLDARLSFEPDLARAVADADVVQENGPERLDFKRQLFAAVEEAAPAGALLLSSTSGLRATDICQDMRRPGRLLVGHPFNPPHLVPLVEVVPGQLTDESVVTEAVAFYRALGKRPQVIHKEVPGFVANRLQSALFREAVHLVAEGVVTEAELDDVVTSSIGLRWAVAGPFRTFHLGGGPGGLTDFLEHFGRNMEAGWAGLGHPRFDEATVRLLSRQAERDFGGRPYQELEAERDRGQIAVLRALGRTPADHGSAH</sequence>
<dbReference type="PANTHER" id="PTHR48075">
    <property type="entry name" value="3-HYDROXYACYL-COA DEHYDROGENASE FAMILY PROTEIN"/>
    <property type="match status" value="1"/>
</dbReference>
<dbReference type="PATRIC" id="fig|1003195.29.peg.6782"/>
<feature type="domain" description="3-hydroxyacyl-CoA dehydrogenase NAD binding" evidence="5">
    <location>
        <begin position="2"/>
        <end position="160"/>
    </location>
</feature>
<name>G8XDU4_STREN</name>
<dbReference type="Proteomes" id="UP000007842">
    <property type="component" value="Plasmid pSCATT"/>
</dbReference>
<evidence type="ECO:0000256" key="2">
    <source>
        <dbReference type="ARBA" id="ARBA00009463"/>
    </source>
</evidence>
<keyword evidence="6" id="KW-0614">Plasmid</keyword>
<dbReference type="InterPro" id="IPR008927">
    <property type="entry name" value="6-PGluconate_DH-like_C_sf"/>
</dbReference>
<dbReference type="InterPro" id="IPR013328">
    <property type="entry name" value="6PGD_dom2"/>
</dbReference>
<comment type="similarity">
    <text evidence="2">Belongs to the 3-hydroxyacyl-CoA dehydrogenase family.</text>
</comment>
<dbReference type="Gene3D" id="3.40.50.720">
    <property type="entry name" value="NAD(P)-binding Rossmann-like Domain"/>
    <property type="match status" value="1"/>
</dbReference>
<dbReference type="GO" id="GO:0070403">
    <property type="term" value="F:NAD+ binding"/>
    <property type="evidence" value="ECO:0007669"/>
    <property type="project" value="InterPro"/>
</dbReference>
<evidence type="ECO:0000256" key="3">
    <source>
        <dbReference type="ARBA" id="ARBA00023002"/>
    </source>
</evidence>
<dbReference type="InterPro" id="IPR006108">
    <property type="entry name" value="3HC_DH_C"/>
</dbReference>
<dbReference type="InterPro" id="IPR006176">
    <property type="entry name" value="3-OHacyl-CoA_DH_NAD-bd"/>
</dbReference>
<geneLocation type="plasmid" evidence="6 7">
    <name>pSCATT</name>
</geneLocation>
<dbReference type="InterPro" id="IPR036291">
    <property type="entry name" value="NAD(P)-bd_dom_sf"/>
</dbReference>
<dbReference type="SUPFAM" id="SSF51735">
    <property type="entry name" value="NAD(P)-binding Rossmann-fold domains"/>
    <property type="match status" value="1"/>
</dbReference>
<dbReference type="Gene3D" id="1.10.1040.10">
    <property type="entry name" value="N-(1-d-carboxylethyl)-l-norvaline Dehydrogenase, domain 2"/>
    <property type="match status" value="1"/>
</dbReference>
<dbReference type="Pfam" id="PF00725">
    <property type="entry name" value="3HCDH"/>
    <property type="match status" value="1"/>
</dbReference>
<evidence type="ECO:0000259" key="5">
    <source>
        <dbReference type="Pfam" id="PF02737"/>
    </source>
</evidence>
<dbReference type="KEGG" id="scy:SCATT_p09860"/>